<keyword evidence="9" id="KW-0413">Isomerase</keyword>
<comment type="similarity">
    <text evidence="2">Belongs to the helicase family. RecQ subfamily.</text>
</comment>
<evidence type="ECO:0000256" key="3">
    <source>
        <dbReference type="ARBA" id="ARBA00022723"/>
    </source>
</evidence>
<reference evidence="17" key="1">
    <citation type="submission" date="2022-05" db="EMBL/GenBank/DDBJ databases">
        <title>The Musa troglodytarum L. genome provides insights into the mechanism of non-climacteric behaviour and enrichment of carotenoids.</title>
        <authorList>
            <person name="Wang J."/>
        </authorList>
    </citation>
    <scope>NUCLEOTIDE SEQUENCE</scope>
    <source>
        <tissue evidence="17">Leaf</tissue>
    </source>
</reference>
<feature type="domain" description="Helicase C-terminal" evidence="16">
    <location>
        <begin position="459"/>
        <end position="612"/>
    </location>
</feature>
<dbReference type="Pfam" id="PF00271">
    <property type="entry name" value="Helicase_C"/>
    <property type="match status" value="1"/>
</dbReference>
<evidence type="ECO:0000256" key="10">
    <source>
        <dbReference type="ARBA" id="ARBA00023242"/>
    </source>
</evidence>
<accession>A0A9E7GNL0</accession>
<comment type="catalytic activity">
    <reaction evidence="11">
        <text>Couples ATP hydrolysis with the unwinding of duplex DNA by translocating in the 3'-5' direction.</text>
        <dbReference type="EC" id="5.6.2.4"/>
    </reaction>
</comment>
<dbReference type="InterPro" id="IPR032284">
    <property type="entry name" value="RecQ_Zn-bd"/>
</dbReference>
<evidence type="ECO:0000313" key="17">
    <source>
        <dbReference type="EMBL" id="URE15264.1"/>
    </source>
</evidence>
<dbReference type="InterPro" id="IPR001650">
    <property type="entry name" value="Helicase_C-like"/>
</dbReference>
<dbReference type="Pfam" id="PF14383">
    <property type="entry name" value="VARLMGL"/>
    <property type="match status" value="1"/>
</dbReference>
<dbReference type="Gene3D" id="3.40.50.300">
    <property type="entry name" value="P-loop containing nucleotide triphosphate hydrolases"/>
    <property type="match status" value="2"/>
</dbReference>
<evidence type="ECO:0000256" key="7">
    <source>
        <dbReference type="ARBA" id="ARBA00022840"/>
    </source>
</evidence>
<dbReference type="NCBIfam" id="TIGR00614">
    <property type="entry name" value="recQ_fam"/>
    <property type="match status" value="1"/>
</dbReference>
<dbReference type="GO" id="GO:0000724">
    <property type="term" value="P:double-strand break repair via homologous recombination"/>
    <property type="evidence" value="ECO:0007669"/>
    <property type="project" value="TreeGrafter"/>
</dbReference>
<dbReference type="PANTHER" id="PTHR13710:SF153">
    <property type="entry name" value="RECQ-LIKE DNA HELICASE BLM"/>
    <property type="match status" value="1"/>
</dbReference>
<dbReference type="SMART" id="SM00487">
    <property type="entry name" value="DEXDc"/>
    <property type="match status" value="1"/>
</dbReference>
<dbReference type="EC" id="5.6.2.4" evidence="12"/>
<name>A0A9E7GNL0_9LILI</name>
<evidence type="ECO:0000256" key="4">
    <source>
        <dbReference type="ARBA" id="ARBA00022741"/>
    </source>
</evidence>
<dbReference type="CDD" id="cd18794">
    <property type="entry name" value="SF2_C_RecQ"/>
    <property type="match status" value="1"/>
</dbReference>
<dbReference type="GO" id="GO:0043138">
    <property type="term" value="F:3'-5' DNA helicase activity"/>
    <property type="evidence" value="ECO:0007669"/>
    <property type="project" value="UniProtKB-EC"/>
</dbReference>
<feature type="compositionally biased region" description="Polar residues" evidence="14">
    <location>
        <begin position="678"/>
        <end position="687"/>
    </location>
</feature>
<dbReference type="CDD" id="cd17920">
    <property type="entry name" value="DEXHc_RecQ"/>
    <property type="match status" value="1"/>
</dbReference>
<dbReference type="SMART" id="SM00490">
    <property type="entry name" value="HELICc"/>
    <property type="match status" value="1"/>
</dbReference>
<feature type="domain" description="Helicase ATP-binding" evidence="15">
    <location>
        <begin position="261"/>
        <end position="437"/>
    </location>
</feature>
<keyword evidence="8" id="KW-0238">DNA-binding</keyword>
<evidence type="ECO:0000256" key="8">
    <source>
        <dbReference type="ARBA" id="ARBA00023125"/>
    </source>
</evidence>
<evidence type="ECO:0000313" key="18">
    <source>
        <dbReference type="Proteomes" id="UP001055439"/>
    </source>
</evidence>
<dbReference type="GO" id="GO:0046872">
    <property type="term" value="F:metal ion binding"/>
    <property type="evidence" value="ECO:0007669"/>
    <property type="project" value="UniProtKB-KW"/>
</dbReference>
<proteinExistence type="inferred from homology"/>
<dbReference type="InterPro" id="IPR014001">
    <property type="entry name" value="Helicase_ATP-bd"/>
</dbReference>
<dbReference type="InterPro" id="IPR025486">
    <property type="entry name" value="DUF4378"/>
</dbReference>
<evidence type="ECO:0000256" key="6">
    <source>
        <dbReference type="ARBA" id="ARBA00022806"/>
    </source>
</evidence>
<evidence type="ECO:0000256" key="14">
    <source>
        <dbReference type="SAM" id="MobiDB-lite"/>
    </source>
</evidence>
<keyword evidence="3" id="KW-0479">Metal-binding</keyword>
<keyword evidence="5" id="KW-0378">Hydrolase</keyword>
<organism evidence="17 18">
    <name type="scientific">Musa troglodytarum</name>
    <name type="common">fe'i banana</name>
    <dbReference type="NCBI Taxonomy" id="320322"/>
    <lineage>
        <taxon>Eukaryota</taxon>
        <taxon>Viridiplantae</taxon>
        <taxon>Streptophyta</taxon>
        <taxon>Embryophyta</taxon>
        <taxon>Tracheophyta</taxon>
        <taxon>Spermatophyta</taxon>
        <taxon>Magnoliopsida</taxon>
        <taxon>Liliopsida</taxon>
        <taxon>Zingiberales</taxon>
        <taxon>Musaceae</taxon>
        <taxon>Musa</taxon>
    </lineage>
</organism>
<comment type="catalytic activity">
    <reaction evidence="13">
        <text>ATP + H2O = ADP + phosphate + H(+)</text>
        <dbReference type="Rhea" id="RHEA:13065"/>
        <dbReference type="ChEBI" id="CHEBI:15377"/>
        <dbReference type="ChEBI" id="CHEBI:15378"/>
        <dbReference type="ChEBI" id="CHEBI:30616"/>
        <dbReference type="ChEBI" id="CHEBI:43474"/>
        <dbReference type="ChEBI" id="CHEBI:456216"/>
    </reaction>
</comment>
<dbReference type="GO" id="GO:0005737">
    <property type="term" value="C:cytoplasm"/>
    <property type="evidence" value="ECO:0007669"/>
    <property type="project" value="TreeGrafter"/>
</dbReference>
<dbReference type="PANTHER" id="PTHR13710">
    <property type="entry name" value="DNA HELICASE RECQ FAMILY MEMBER"/>
    <property type="match status" value="1"/>
</dbReference>
<dbReference type="GO" id="GO:0005524">
    <property type="term" value="F:ATP binding"/>
    <property type="evidence" value="ECO:0007669"/>
    <property type="project" value="UniProtKB-KW"/>
</dbReference>
<feature type="region of interest" description="Disordered" evidence="14">
    <location>
        <begin position="1"/>
        <end position="36"/>
    </location>
</feature>
<gene>
    <name evidence="17" type="ORF">MUK42_32554</name>
</gene>
<dbReference type="InterPro" id="IPR027417">
    <property type="entry name" value="P-loop_NTPase"/>
</dbReference>
<dbReference type="InterPro" id="IPR004589">
    <property type="entry name" value="DNA_helicase_ATP-dep_RecQ"/>
</dbReference>
<dbReference type="GO" id="GO:0009378">
    <property type="term" value="F:four-way junction helicase activity"/>
    <property type="evidence" value="ECO:0007669"/>
    <property type="project" value="TreeGrafter"/>
</dbReference>
<keyword evidence="6" id="KW-0347">Helicase</keyword>
<dbReference type="PROSITE" id="PS00690">
    <property type="entry name" value="DEAH_ATP_HELICASE"/>
    <property type="match status" value="1"/>
</dbReference>
<dbReference type="PROSITE" id="PS51194">
    <property type="entry name" value="HELICASE_CTER"/>
    <property type="match status" value="1"/>
</dbReference>
<comment type="subcellular location">
    <subcellularLocation>
        <location evidence="1">Nucleus</location>
    </subcellularLocation>
</comment>
<dbReference type="FunFam" id="3.40.50.300:FF:000444">
    <property type="entry name" value="ATP-dependent DNA helicase"/>
    <property type="match status" value="1"/>
</dbReference>
<dbReference type="Pfam" id="PF16124">
    <property type="entry name" value="RecQ_Zn_bind"/>
    <property type="match status" value="1"/>
</dbReference>
<dbReference type="EMBL" id="CP097509">
    <property type="protein sequence ID" value="URE15264.1"/>
    <property type="molecule type" value="Genomic_DNA"/>
</dbReference>
<keyword evidence="10" id="KW-0539">Nucleus</keyword>
<feature type="non-terminal residue" evidence="17">
    <location>
        <position position="1345"/>
    </location>
</feature>
<evidence type="ECO:0000256" key="2">
    <source>
        <dbReference type="ARBA" id="ARBA00005446"/>
    </source>
</evidence>
<keyword evidence="7" id="KW-0067">ATP-binding</keyword>
<evidence type="ECO:0000256" key="11">
    <source>
        <dbReference type="ARBA" id="ARBA00034617"/>
    </source>
</evidence>
<dbReference type="InterPro" id="IPR032795">
    <property type="entry name" value="DUF3741-assoc"/>
</dbReference>
<evidence type="ECO:0000256" key="9">
    <source>
        <dbReference type="ARBA" id="ARBA00023235"/>
    </source>
</evidence>
<evidence type="ECO:0000256" key="1">
    <source>
        <dbReference type="ARBA" id="ARBA00004123"/>
    </source>
</evidence>
<keyword evidence="4" id="KW-0547">Nucleotide-binding</keyword>
<dbReference type="PROSITE" id="PS51192">
    <property type="entry name" value="HELICASE_ATP_BIND_1"/>
    <property type="match status" value="1"/>
</dbReference>
<dbReference type="GO" id="GO:0005694">
    <property type="term" value="C:chromosome"/>
    <property type="evidence" value="ECO:0007669"/>
    <property type="project" value="TreeGrafter"/>
</dbReference>
<dbReference type="GO" id="GO:0016787">
    <property type="term" value="F:hydrolase activity"/>
    <property type="evidence" value="ECO:0007669"/>
    <property type="project" value="UniProtKB-KW"/>
</dbReference>
<dbReference type="Pfam" id="PF14309">
    <property type="entry name" value="DUF4378"/>
    <property type="match status" value="1"/>
</dbReference>
<sequence length="1345" mass="149519">MAPKSEPSRPVARHSHAFIPVDRASGGSEREGKRGGCDMEVERARLLSLALEFGFDEDAATRCLDRLLDLYGEDGRDFVTVEHCGDDFLAALADSIQDKEDWDDLQAIESEACGALNDIFVNTIPNNEEAGNAIVLETRDLGKRNSLRDPDHENIGRFCSLSSEDSDLEVISQNDVKHDPSVGLDNNAHYPIQQPSKSTVSEDTNACEVSSYANGRTCSHATQNSHETLSYEELQSMDDILLANVVIFGNRTFRALQYQACKAALENKDCFVLMPTGGGKSLCYQLPATLHPGVTVVICPLLSLIQDQITTLNIKYGVPATFLNSQQTASQAMAVIQELRSGKPSCKLLYVTPERIAGNLSFMDILQCLYQKDLLARFVVDEAHCVSQWGHDFRPDYRGLGCLKQNFPRVPLMALTATATRPVQKDILDTLRIPDALVLETSFDRPNLKYEVVFKSKDSLKQLGQLVKDRFNNMSGIVYCLSKSECVEVSKYLNEKCKIRTVYYHAGLAARQRVAVQSKWHTGEVKVVCATIAFGMGIDKADVRFVIHHTMSKSIESYYQESGRAGRDNLRATCIAFYQKKDFSRVVCMLRNGEGFKSERFKTAMAQAKKMREYCELKKECRRQTLLEHFGETFSRDGCMTGPSPCDNCLKFYESSGGLFHVFGWNRKSRKKLFPDGNASSEKTIQGNKHDDNMPSSRFHLIDQNQIERVASTKAGSRSAGASVTNEEGNGLRTPGVIARLMGLDYIPASGISEPYSTTLHDLSSRDDNSRTVMYGNDDFYHEVTRRVICSGRPKLKSQNMSGGPIEEFQTDLTPRRVPETVAITHQKLLSPVKVPTFISSDSASYIIEATANFLESELHGGSMGGFRSFKAPLNPSKDHNLNGIIGLPRKILMSTESSEGITKPDDPGSLHEWALRRSLKGLKDSTIGQAFPNTNEAHPFAAKGMLNGTKSVPGDAFFKKNKIANEHSANAKVGYPKKDIELPDVNKDRLTAGYKNITRKKSLVKQSSCSQRNMSYHDISLDRHGKQVQHNVVMDEHLRWHYDNTQNSVDVVSFTFTAPIRKPTPASQASSLEMEIQDKNYGFSENPCEAAECSDRETSSHLKLHEADVDCLDILLERKMWELTSRVQSPYCKLVKGGGVPAYASVLGDSISAFTEPSIAPAEHKMDSLLRSYDDELSGSFESDSLSSDQAESISYKLQEVKMVDCNSSDVDEKYCHQDQSPLSCYSTESWDNAHGSKMGSSSKLSNLVSPLVHNGDGQMVTEIGISCHSNACSQELGFVKEILTNTGFTFQDLIPCAIDHSFEILDPILFDKLEETRTSTAHDVGEEKKLKMRRKMLFDSVNE</sequence>
<evidence type="ECO:0000259" key="15">
    <source>
        <dbReference type="PROSITE" id="PS51192"/>
    </source>
</evidence>
<dbReference type="InterPro" id="IPR011545">
    <property type="entry name" value="DEAD/DEAH_box_helicase_dom"/>
</dbReference>
<dbReference type="GO" id="GO:0003677">
    <property type="term" value="F:DNA binding"/>
    <property type="evidence" value="ECO:0007669"/>
    <property type="project" value="UniProtKB-KW"/>
</dbReference>
<keyword evidence="18" id="KW-1185">Reference proteome</keyword>
<feature type="region of interest" description="Disordered" evidence="14">
    <location>
        <begin position="675"/>
        <end position="694"/>
    </location>
</feature>
<protein>
    <recommendedName>
        <fullName evidence="12">DNA 3'-5' helicase</fullName>
        <ecNumber evidence="12">5.6.2.4</ecNumber>
    </recommendedName>
</protein>
<evidence type="ECO:0000256" key="5">
    <source>
        <dbReference type="ARBA" id="ARBA00022801"/>
    </source>
</evidence>
<dbReference type="Pfam" id="PF00270">
    <property type="entry name" value="DEAD"/>
    <property type="match status" value="1"/>
</dbReference>
<dbReference type="GO" id="GO:0005634">
    <property type="term" value="C:nucleus"/>
    <property type="evidence" value="ECO:0007669"/>
    <property type="project" value="UniProtKB-SubCell"/>
</dbReference>
<dbReference type="FunFam" id="3.40.50.300:FF:001421">
    <property type="entry name" value="ATP-dependent DNA helicase"/>
    <property type="match status" value="1"/>
</dbReference>
<dbReference type="Proteomes" id="UP001055439">
    <property type="component" value="Chromosome 7"/>
</dbReference>
<evidence type="ECO:0000256" key="12">
    <source>
        <dbReference type="ARBA" id="ARBA00034808"/>
    </source>
</evidence>
<dbReference type="InterPro" id="IPR002464">
    <property type="entry name" value="DNA/RNA_helicase_DEAH_CS"/>
</dbReference>
<dbReference type="SUPFAM" id="SSF52540">
    <property type="entry name" value="P-loop containing nucleoside triphosphate hydrolases"/>
    <property type="match status" value="1"/>
</dbReference>
<evidence type="ECO:0000256" key="13">
    <source>
        <dbReference type="ARBA" id="ARBA00049360"/>
    </source>
</evidence>
<dbReference type="OrthoDB" id="10261556at2759"/>
<evidence type="ECO:0000259" key="16">
    <source>
        <dbReference type="PROSITE" id="PS51194"/>
    </source>
</evidence>